<dbReference type="GO" id="GO:0008976">
    <property type="term" value="F:polyphosphate kinase activity"/>
    <property type="evidence" value="ECO:0007669"/>
    <property type="project" value="InterPro"/>
</dbReference>
<comment type="caution">
    <text evidence="5">The sequence shown here is derived from an EMBL/GenBank/DDBJ whole genome shotgun (WGS) entry which is preliminary data.</text>
</comment>
<dbReference type="EMBL" id="SADE01000003">
    <property type="protein sequence ID" value="RVU35291.1"/>
    <property type="molecule type" value="Genomic_DNA"/>
</dbReference>
<proteinExistence type="inferred from homology"/>
<dbReference type="OrthoDB" id="9775224at2"/>
<evidence type="ECO:0000259" key="4">
    <source>
        <dbReference type="Pfam" id="PF03976"/>
    </source>
</evidence>
<dbReference type="PIRSF" id="PIRSF028756">
    <property type="entry name" value="PPK2_prd"/>
    <property type="match status" value="1"/>
</dbReference>
<comment type="similarity">
    <text evidence="1">Belongs to the polyphosphate kinase 2 (PPK2) family. Class I subfamily.</text>
</comment>
<dbReference type="Gene3D" id="3.40.50.300">
    <property type="entry name" value="P-loop containing nucleotide triphosphate hydrolases"/>
    <property type="match status" value="1"/>
</dbReference>
<dbReference type="Proteomes" id="UP000287447">
    <property type="component" value="Unassembled WGS sequence"/>
</dbReference>
<evidence type="ECO:0000256" key="2">
    <source>
        <dbReference type="ARBA" id="ARBA00022679"/>
    </source>
</evidence>
<dbReference type="PANTHER" id="PTHR34383:SF3">
    <property type="entry name" value="POLYPHOSPHATE:AMP PHOSPHOTRANSFERASE"/>
    <property type="match status" value="1"/>
</dbReference>
<dbReference type="InterPro" id="IPR022488">
    <property type="entry name" value="PPK2-related"/>
</dbReference>
<dbReference type="PANTHER" id="PTHR34383">
    <property type="entry name" value="POLYPHOSPHATE:AMP PHOSPHOTRANSFERASE-RELATED"/>
    <property type="match status" value="1"/>
</dbReference>
<evidence type="ECO:0000313" key="5">
    <source>
        <dbReference type="EMBL" id="RVU35291.1"/>
    </source>
</evidence>
<evidence type="ECO:0000256" key="3">
    <source>
        <dbReference type="ARBA" id="ARBA00022777"/>
    </source>
</evidence>
<organism evidence="5 6">
    <name type="scientific">Hwanghaeella grinnelliae</name>
    <dbReference type="NCBI Taxonomy" id="2500179"/>
    <lineage>
        <taxon>Bacteria</taxon>
        <taxon>Pseudomonadati</taxon>
        <taxon>Pseudomonadota</taxon>
        <taxon>Alphaproteobacteria</taxon>
        <taxon>Rhodospirillales</taxon>
        <taxon>Rhodospirillaceae</taxon>
        <taxon>Hwanghaeella</taxon>
    </lineage>
</organism>
<name>A0A3S2W8E8_9PROT</name>
<evidence type="ECO:0000313" key="6">
    <source>
        <dbReference type="Proteomes" id="UP000287447"/>
    </source>
</evidence>
<dbReference type="InterPro" id="IPR016898">
    <property type="entry name" value="Polyphosphate_phosphotransfera"/>
</dbReference>
<evidence type="ECO:0000256" key="1">
    <source>
        <dbReference type="ARBA" id="ARBA00009924"/>
    </source>
</evidence>
<keyword evidence="2 5" id="KW-0808">Transferase</keyword>
<dbReference type="Pfam" id="PF03976">
    <property type="entry name" value="PPK2"/>
    <property type="match status" value="1"/>
</dbReference>
<keyword evidence="3" id="KW-0418">Kinase</keyword>
<dbReference type="InterPro" id="IPR027417">
    <property type="entry name" value="P-loop_NTPase"/>
</dbReference>
<gene>
    <name evidence="5" type="ORF">EOI86_19770</name>
</gene>
<dbReference type="SUPFAM" id="SSF52540">
    <property type="entry name" value="P-loop containing nucleoside triphosphate hydrolases"/>
    <property type="match status" value="1"/>
</dbReference>
<keyword evidence="6" id="KW-1185">Reference proteome</keyword>
<sequence>MQHRLMLLQTSYNTQGQRGVVVLEGWDAAGKGGLIRRLAWATDPRTVRVYPIGAPDAHEQKEHWLQRFWNRVPVAGEIAVFDRSWYGRVLVERVEGFADESAWKRAYREINEFEQQLLAEDFRIVKLFLDITPETQLKRLQSRLNHPYKRWKLTEDDIRNRHRWRDYEAAYSDMIDKTSQRHAKWIRIDANEKRRSRLEALEEIYQGLSRGFKLAFPEPPVQAVNYLTKHKAE</sequence>
<dbReference type="AlphaFoldDB" id="A0A3S2W8E8"/>
<reference evidence="6" key="1">
    <citation type="submission" date="2019-01" db="EMBL/GenBank/DDBJ databases">
        <title>Gri0909 isolated from a small marine red alga.</title>
        <authorList>
            <person name="Kim J."/>
            <person name="Jeong S.E."/>
            <person name="Jeon C.O."/>
        </authorList>
    </citation>
    <scope>NUCLEOTIDE SEQUENCE [LARGE SCALE GENOMIC DNA]</scope>
    <source>
        <strain evidence="6">Gri0909</strain>
    </source>
</reference>
<feature type="domain" description="Polyphosphate kinase-2-related" evidence="4">
    <location>
        <begin position="2"/>
        <end position="207"/>
    </location>
</feature>
<protein>
    <submittedName>
        <fullName evidence="5">AMP phosphotransferase</fullName>
    </submittedName>
</protein>
<accession>A0A3S2W8E8</accession>